<dbReference type="Gene3D" id="3.30.420.10">
    <property type="entry name" value="Ribonuclease H-like superfamily/Ribonuclease H"/>
    <property type="match status" value="1"/>
</dbReference>
<evidence type="ECO:0000313" key="2">
    <source>
        <dbReference type="EMBL" id="MBI3128373.1"/>
    </source>
</evidence>
<evidence type="ECO:0000313" key="3">
    <source>
        <dbReference type="Proteomes" id="UP000782312"/>
    </source>
</evidence>
<dbReference type="PROSITE" id="PS50994">
    <property type="entry name" value="INTEGRASE"/>
    <property type="match status" value="1"/>
</dbReference>
<dbReference type="InterPro" id="IPR001584">
    <property type="entry name" value="Integrase_cat-core"/>
</dbReference>
<dbReference type="GO" id="GO:0015074">
    <property type="term" value="P:DNA integration"/>
    <property type="evidence" value="ECO:0007669"/>
    <property type="project" value="InterPro"/>
</dbReference>
<dbReference type="GO" id="GO:0006313">
    <property type="term" value="P:DNA transposition"/>
    <property type="evidence" value="ECO:0007669"/>
    <property type="project" value="InterPro"/>
</dbReference>
<accession>A0A932I1H7</accession>
<comment type="caution">
    <text evidence="2">The sequence shown here is derived from an EMBL/GenBank/DDBJ whole genome shotgun (WGS) entry which is preliminary data.</text>
</comment>
<sequence>MDHRQCDVAARGSDGKPLFPWVTAVMDVRSRRLLGWYLHSGPNQDTILAALRRALLRYGVPRHLLVDNGKDFRAKALTGGRKDPPLDEGRVLALTGHLGITCHFAAPYNPKAKPIERAFRTLKEWMERRFAAYRGGNPQERPEDLKHLWKRIEDLPSLTQIDQLYGEFIEGVYNEHPHTGDGMEGRSPREVYDALLPRRAAAAPEALH</sequence>
<dbReference type="Proteomes" id="UP000782312">
    <property type="component" value="Unassembled WGS sequence"/>
</dbReference>
<gene>
    <name evidence="2" type="ORF">HYZ11_12270</name>
</gene>
<dbReference type="InterPro" id="IPR036397">
    <property type="entry name" value="RNaseH_sf"/>
</dbReference>
<dbReference type="GO" id="GO:0003677">
    <property type="term" value="F:DNA binding"/>
    <property type="evidence" value="ECO:0007669"/>
    <property type="project" value="InterPro"/>
</dbReference>
<dbReference type="GO" id="GO:0004803">
    <property type="term" value="F:transposase activity"/>
    <property type="evidence" value="ECO:0007669"/>
    <property type="project" value="InterPro"/>
</dbReference>
<protein>
    <submittedName>
        <fullName evidence="2">Transposase family protein</fullName>
    </submittedName>
</protein>
<dbReference type="PANTHER" id="PTHR35004:SF6">
    <property type="entry name" value="TRANSPOSASE"/>
    <property type="match status" value="1"/>
</dbReference>
<dbReference type="EMBL" id="JACPUR010000029">
    <property type="protein sequence ID" value="MBI3128373.1"/>
    <property type="molecule type" value="Genomic_DNA"/>
</dbReference>
<dbReference type="PANTHER" id="PTHR35004">
    <property type="entry name" value="TRANSPOSASE RV3428C-RELATED"/>
    <property type="match status" value="1"/>
</dbReference>
<proteinExistence type="predicted"/>
<dbReference type="SUPFAM" id="SSF53098">
    <property type="entry name" value="Ribonuclease H-like"/>
    <property type="match status" value="1"/>
</dbReference>
<evidence type="ECO:0000259" key="1">
    <source>
        <dbReference type="PROSITE" id="PS50994"/>
    </source>
</evidence>
<reference evidence="2" key="1">
    <citation type="submission" date="2020-07" db="EMBL/GenBank/DDBJ databases">
        <title>Huge and variable diversity of episymbiotic CPR bacteria and DPANN archaea in groundwater ecosystems.</title>
        <authorList>
            <person name="He C.Y."/>
            <person name="Keren R."/>
            <person name="Whittaker M."/>
            <person name="Farag I.F."/>
            <person name="Doudna J."/>
            <person name="Cate J.H.D."/>
            <person name="Banfield J.F."/>
        </authorList>
    </citation>
    <scope>NUCLEOTIDE SEQUENCE</scope>
    <source>
        <strain evidence="2">NC_groundwater_763_Ag_S-0.2um_68_21</strain>
    </source>
</reference>
<dbReference type="InterPro" id="IPR004189">
    <property type="entry name" value="Phage_Mu_transposase"/>
</dbReference>
<feature type="domain" description="Integrase catalytic" evidence="1">
    <location>
        <begin position="1"/>
        <end position="196"/>
    </location>
</feature>
<dbReference type="InterPro" id="IPR012337">
    <property type="entry name" value="RNaseH-like_sf"/>
</dbReference>
<name>A0A932I1H7_UNCTE</name>
<organism evidence="2 3">
    <name type="scientific">Tectimicrobiota bacterium</name>
    <dbReference type="NCBI Taxonomy" id="2528274"/>
    <lineage>
        <taxon>Bacteria</taxon>
        <taxon>Pseudomonadati</taxon>
        <taxon>Nitrospinota/Tectimicrobiota group</taxon>
        <taxon>Candidatus Tectimicrobiota</taxon>
    </lineage>
</organism>
<dbReference type="Pfam" id="PF02914">
    <property type="entry name" value="DDE_2"/>
    <property type="match status" value="1"/>
</dbReference>
<dbReference type="AlphaFoldDB" id="A0A932I1H7"/>
<feature type="non-terminal residue" evidence="2">
    <location>
        <position position="208"/>
    </location>
</feature>